<evidence type="ECO:0000256" key="4">
    <source>
        <dbReference type="ARBA" id="ARBA00022490"/>
    </source>
</evidence>
<evidence type="ECO:0000256" key="8">
    <source>
        <dbReference type="SAM" id="MobiDB-lite"/>
    </source>
</evidence>
<comment type="function">
    <text evidence="7">Component of the spindle pole body (SPB) required for insertion of the nascent SPB into the nuclear envelope and for the proper execution of spindle pole body (SPB) duplication. Connects the central plaque of the SPB with the half-bridge. Required for proper localization of CDC5 at the SPB and for proper M-phase progression.</text>
</comment>
<dbReference type="InterPro" id="IPR029328">
    <property type="entry name" value="Bbp1_N"/>
</dbReference>
<feature type="domain" description="Spindle pole body component Bbp1 C-terminal" evidence="10">
    <location>
        <begin position="192"/>
        <end position="375"/>
    </location>
</feature>
<dbReference type="Proteomes" id="UP000510647">
    <property type="component" value="Chromosome 6"/>
</dbReference>
<protein>
    <recommendedName>
        <fullName evidence="3">Spindle pole component BBP1</fullName>
    </recommendedName>
</protein>
<evidence type="ECO:0000256" key="3">
    <source>
        <dbReference type="ARBA" id="ARBA00021092"/>
    </source>
</evidence>
<dbReference type="AlphaFoldDB" id="A0A7H9HVF2"/>
<keyword evidence="5" id="KW-0175">Coiled coil</keyword>
<evidence type="ECO:0000313" key="12">
    <source>
        <dbReference type="Proteomes" id="UP000510647"/>
    </source>
</evidence>
<reference evidence="11 12" key="1">
    <citation type="submission" date="2020-06" db="EMBL/GenBank/DDBJ databases">
        <title>The yeast mating-type switching endonuclease HO is a domesticated member of an unorthodox homing genetic element family.</title>
        <authorList>
            <person name="Coughlan A.Y."/>
            <person name="Lombardi L."/>
            <person name="Braun-Galleani S."/>
            <person name="Martos A.R."/>
            <person name="Galeote V."/>
            <person name="Bigey F."/>
            <person name="Dequin S."/>
            <person name="Byrne K.P."/>
            <person name="Wolfe K.H."/>
        </authorList>
    </citation>
    <scope>NUCLEOTIDE SEQUENCE [LARGE SCALE GENOMIC DNA]</scope>
    <source>
        <strain evidence="11 12">CBS2947</strain>
    </source>
</reference>
<dbReference type="Pfam" id="PF15272">
    <property type="entry name" value="BBP1_C"/>
    <property type="match status" value="1"/>
</dbReference>
<keyword evidence="4" id="KW-0963">Cytoplasm</keyword>
<feature type="region of interest" description="Disordered" evidence="8">
    <location>
        <begin position="85"/>
        <end position="108"/>
    </location>
</feature>
<feature type="compositionally biased region" description="Basic and acidic residues" evidence="8">
    <location>
        <begin position="44"/>
        <end position="64"/>
    </location>
</feature>
<evidence type="ECO:0000256" key="7">
    <source>
        <dbReference type="ARBA" id="ARBA00024676"/>
    </source>
</evidence>
<comment type="similarity">
    <text evidence="2">Belongs to the BBP1 family.</text>
</comment>
<evidence type="ECO:0000256" key="2">
    <source>
        <dbReference type="ARBA" id="ARBA00006554"/>
    </source>
</evidence>
<dbReference type="GO" id="GO:0005816">
    <property type="term" value="C:spindle pole body"/>
    <property type="evidence" value="ECO:0007669"/>
    <property type="project" value="UniProtKB-SubCell"/>
</dbReference>
<proteinExistence type="inferred from homology"/>
<dbReference type="OrthoDB" id="4042536at2759"/>
<feature type="domain" description="Spindle pole component Bbp1 N-terminal" evidence="9">
    <location>
        <begin position="19"/>
        <end position="165"/>
    </location>
</feature>
<evidence type="ECO:0000256" key="6">
    <source>
        <dbReference type="ARBA" id="ARBA00023212"/>
    </source>
</evidence>
<evidence type="ECO:0000256" key="5">
    <source>
        <dbReference type="ARBA" id="ARBA00023054"/>
    </source>
</evidence>
<keyword evidence="12" id="KW-1185">Reference proteome</keyword>
<evidence type="ECO:0000259" key="9">
    <source>
        <dbReference type="Pfam" id="PF15271"/>
    </source>
</evidence>
<evidence type="ECO:0000256" key="1">
    <source>
        <dbReference type="ARBA" id="ARBA00004317"/>
    </source>
</evidence>
<name>A0A7H9HVF2_9SACH</name>
<dbReference type="Pfam" id="PF15271">
    <property type="entry name" value="BBP1_N"/>
    <property type="match status" value="1"/>
</dbReference>
<keyword evidence="6" id="KW-0206">Cytoskeleton</keyword>
<gene>
    <name evidence="11" type="ORF">HG537_0F01120</name>
</gene>
<comment type="subcellular location">
    <subcellularLocation>
        <location evidence="1">Cytoplasm</location>
        <location evidence="1">Cytoskeleton</location>
        <location evidence="1">Microtubule organizing center</location>
        <location evidence="1">Spindle pole body</location>
    </subcellularLocation>
</comment>
<accession>A0A7H9HVF2</accession>
<evidence type="ECO:0000259" key="10">
    <source>
        <dbReference type="Pfam" id="PF15272"/>
    </source>
</evidence>
<dbReference type="EMBL" id="CP059272">
    <property type="protein sequence ID" value="QLQ81351.1"/>
    <property type="molecule type" value="Genomic_DNA"/>
</dbReference>
<evidence type="ECO:0000313" key="11">
    <source>
        <dbReference type="EMBL" id="QLQ81351.1"/>
    </source>
</evidence>
<feature type="region of interest" description="Disordered" evidence="8">
    <location>
        <begin position="44"/>
        <end position="67"/>
    </location>
</feature>
<dbReference type="InterPro" id="IPR029330">
    <property type="entry name" value="Bbp1_C"/>
</dbReference>
<organism evidence="11 12">
    <name type="scientific">Torulaspora globosa</name>
    <dbReference type="NCBI Taxonomy" id="48254"/>
    <lineage>
        <taxon>Eukaryota</taxon>
        <taxon>Fungi</taxon>
        <taxon>Dikarya</taxon>
        <taxon>Ascomycota</taxon>
        <taxon>Saccharomycotina</taxon>
        <taxon>Saccharomycetes</taxon>
        <taxon>Saccharomycetales</taxon>
        <taxon>Saccharomycetaceae</taxon>
        <taxon>Torulaspora</taxon>
    </lineage>
</organism>
<sequence length="376" mass="43946">MLWSNGANNSDESQDSTDGGYAGLYRWTMDALFGSRVSPSRKYREFAQDDTNYRRSRRPVRESNESPFIRSNSWSELGSTFYRRNDLLPPSPDGSFDQVPRRRLNSKSAESLLNPFDEIRRSKEDVTDTFGGRRKKYRDTFDEDEFSIKFQSPRPDDPVVSKLFENSSSGKRPANLPIPGKFPSPLKRKEKDYTADYLQILDQLSRNEQILQDVNREFTERQAQFQANEQSYREKYLQTRSELIDELKHSKKLYDNYYKLYAKYQQLRELSQHTVQLQQKVSNLESQLVDNAIDKEKQIHDLTRKVFELELKLQDTNSIRERDALKYKARITELEKQVALQPDIGVSSLSFSPSNLGDQSSDYNAMIDSQFLKNLN</sequence>